<dbReference type="GO" id="GO:0008168">
    <property type="term" value="F:methyltransferase activity"/>
    <property type="evidence" value="ECO:0007669"/>
    <property type="project" value="UniProtKB-KW"/>
</dbReference>
<dbReference type="InterPro" id="IPR002052">
    <property type="entry name" value="DNA_methylase_N6_adenine_CS"/>
</dbReference>
<dbReference type="NCBIfam" id="TIGR00095">
    <property type="entry name" value="16S rRNA (guanine(966)-N(2))-methyltransferase RsmD"/>
    <property type="match status" value="1"/>
</dbReference>
<sequence>MRVIAGKAKGHSIKAPKGMSTRPTSDKVREAIFSTIASKVSGAQVLDLFAGSGALGIESLSRGAEHSVFVDNSAASLTAIRGNLVSVGFESRAAVIKKDVFRYVSSYKEAAFDLIFLDPPYKIGVNEILGVIKSCLGLLSTEGLIVVEHTKKIRLEDHISIGKIKAYGQTAVTYIGRD</sequence>
<evidence type="ECO:0008006" key="5">
    <source>
        <dbReference type="Google" id="ProtNLM"/>
    </source>
</evidence>
<evidence type="ECO:0000256" key="2">
    <source>
        <dbReference type="ARBA" id="ARBA00022679"/>
    </source>
</evidence>
<dbReference type="Pfam" id="PF03602">
    <property type="entry name" value="Cons_hypoth95"/>
    <property type="match status" value="1"/>
</dbReference>
<gene>
    <name evidence="4" type="ORF">LCGC14_0753340</name>
</gene>
<dbReference type="EMBL" id="LAZR01001827">
    <property type="protein sequence ID" value="KKN38457.1"/>
    <property type="molecule type" value="Genomic_DNA"/>
</dbReference>
<dbReference type="PIRSF" id="PIRSF004553">
    <property type="entry name" value="CHP00095"/>
    <property type="match status" value="1"/>
</dbReference>
<evidence type="ECO:0000313" key="4">
    <source>
        <dbReference type="EMBL" id="KKN38457.1"/>
    </source>
</evidence>
<name>A0A0F9QN69_9ZZZZ</name>
<protein>
    <recommendedName>
        <fullName evidence="5">16S rRNA (Guanine(966)-N(2))-methyltransferase RsmD</fullName>
    </recommendedName>
</protein>
<reference evidence="4" key="1">
    <citation type="journal article" date="2015" name="Nature">
        <title>Complex archaea that bridge the gap between prokaryotes and eukaryotes.</title>
        <authorList>
            <person name="Spang A."/>
            <person name="Saw J.H."/>
            <person name="Jorgensen S.L."/>
            <person name="Zaremba-Niedzwiedzka K."/>
            <person name="Martijn J."/>
            <person name="Lind A.E."/>
            <person name="van Eijk R."/>
            <person name="Schleper C."/>
            <person name="Guy L."/>
            <person name="Ettema T.J."/>
        </authorList>
    </citation>
    <scope>NUCLEOTIDE SEQUENCE</scope>
</reference>
<dbReference type="InterPro" id="IPR029063">
    <property type="entry name" value="SAM-dependent_MTases_sf"/>
</dbReference>
<dbReference type="CDD" id="cd02440">
    <property type="entry name" value="AdoMet_MTases"/>
    <property type="match status" value="1"/>
</dbReference>
<accession>A0A0F9QN69</accession>
<dbReference type="PANTHER" id="PTHR43542:SF1">
    <property type="entry name" value="METHYLTRANSFERASE"/>
    <property type="match status" value="1"/>
</dbReference>
<feature type="region of interest" description="Disordered" evidence="3">
    <location>
        <begin position="1"/>
        <end position="25"/>
    </location>
</feature>
<dbReference type="GO" id="GO:0031167">
    <property type="term" value="P:rRNA methylation"/>
    <property type="evidence" value="ECO:0007669"/>
    <property type="project" value="InterPro"/>
</dbReference>
<dbReference type="InterPro" id="IPR004398">
    <property type="entry name" value="RNA_MeTrfase_RsmD"/>
</dbReference>
<dbReference type="AlphaFoldDB" id="A0A0F9QN69"/>
<keyword evidence="1" id="KW-0489">Methyltransferase</keyword>
<dbReference type="PANTHER" id="PTHR43542">
    <property type="entry name" value="METHYLTRANSFERASE"/>
    <property type="match status" value="1"/>
</dbReference>
<comment type="caution">
    <text evidence="4">The sequence shown here is derived from an EMBL/GenBank/DDBJ whole genome shotgun (WGS) entry which is preliminary data.</text>
</comment>
<organism evidence="4">
    <name type="scientific">marine sediment metagenome</name>
    <dbReference type="NCBI Taxonomy" id="412755"/>
    <lineage>
        <taxon>unclassified sequences</taxon>
        <taxon>metagenomes</taxon>
        <taxon>ecological metagenomes</taxon>
    </lineage>
</organism>
<dbReference type="PROSITE" id="PS00092">
    <property type="entry name" value="N6_MTASE"/>
    <property type="match status" value="1"/>
</dbReference>
<dbReference type="Gene3D" id="3.40.50.150">
    <property type="entry name" value="Vaccinia Virus protein VP39"/>
    <property type="match status" value="1"/>
</dbReference>
<keyword evidence="2" id="KW-0808">Transferase</keyword>
<proteinExistence type="predicted"/>
<evidence type="ECO:0000256" key="1">
    <source>
        <dbReference type="ARBA" id="ARBA00022603"/>
    </source>
</evidence>
<dbReference type="SUPFAM" id="SSF53335">
    <property type="entry name" value="S-adenosyl-L-methionine-dependent methyltransferases"/>
    <property type="match status" value="1"/>
</dbReference>
<evidence type="ECO:0000256" key="3">
    <source>
        <dbReference type="SAM" id="MobiDB-lite"/>
    </source>
</evidence>
<dbReference type="GO" id="GO:0003676">
    <property type="term" value="F:nucleic acid binding"/>
    <property type="evidence" value="ECO:0007669"/>
    <property type="project" value="InterPro"/>
</dbReference>